<organism evidence="2 3">
    <name type="scientific">Durusdinium trenchii</name>
    <dbReference type="NCBI Taxonomy" id="1381693"/>
    <lineage>
        <taxon>Eukaryota</taxon>
        <taxon>Sar</taxon>
        <taxon>Alveolata</taxon>
        <taxon>Dinophyceae</taxon>
        <taxon>Suessiales</taxon>
        <taxon>Symbiodiniaceae</taxon>
        <taxon>Durusdinium</taxon>
    </lineage>
</organism>
<evidence type="ECO:0000313" key="3">
    <source>
        <dbReference type="Proteomes" id="UP001642484"/>
    </source>
</evidence>
<reference evidence="2 3" key="1">
    <citation type="submission" date="2024-02" db="EMBL/GenBank/DDBJ databases">
        <authorList>
            <person name="Chen Y."/>
            <person name="Shah S."/>
            <person name="Dougan E. K."/>
            <person name="Thang M."/>
            <person name="Chan C."/>
        </authorList>
    </citation>
    <scope>NUCLEOTIDE SEQUENCE [LARGE SCALE GENOMIC DNA]</scope>
</reference>
<dbReference type="EMBL" id="CAXAMN010025006">
    <property type="protein sequence ID" value="CAK9091758.1"/>
    <property type="molecule type" value="Genomic_DNA"/>
</dbReference>
<feature type="transmembrane region" description="Helical" evidence="1">
    <location>
        <begin position="34"/>
        <end position="51"/>
    </location>
</feature>
<sequence>MRTGHGCGTGSCRPDKESRVEEEMLKLRLKHYQWLSRSLSHLCFVLALWQLQEALQAPGPGTIVWVMCGTAAYLQHLLIGTKLVDCTPWRLKSLCYLMHIITFLVLLATFGAPNASKFTLLQSFAVTCRFLLVLAFLDPWISIPFQLLYTTADVLVHLMVHQEDGVDLQTLCFTQFFVFGISITSSVFIDMALRGRIYAQLDSADAESLVSGFRRVLRGACDGEGLLDNHMNVAQESECLKHLILTDVSLKGRSFQHLLADEEQNRFAKFIEASTEEFGVADSKDAACPLCFRVSLLGSAGIRVGADIYHVPVPGLFGAEEPYHIIAFKEDPESRPHPDAEEDAVPAVLLNNAARQNQVKVVTQDSKSMLSASSGHSSCFDACVELQQMTLLVDVDTELHDVEKAHLNFARPDEQAEQTADPPSALQSNMPCLRKLVKPTDWEKVRSSVVRYVDKALRDPTIPPQTLSKMTVKLPGHGGWLLVEEATVHQIPGSKKIWLLLNGFRPEKARLVPSLDGISEGIRVHQRPSEVLGR</sequence>
<keyword evidence="1" id="KW-0472">Membrane</keyword>
<evidence type="ECO:0000313" key="2">
    <source>
        <dbReference type="EMBL" id="CAK9091758.1"/>
    </source>
</evidence>
<dbReference type="Proteomes" id="UP001642484">
    <property type="component" value="Unassembled WGS sequence"/>
</dbReference>
<protein>
    <submittedName>
        <fullName evidence="2">Uncharacterized protein</fullName>
    </submittedName>
</protein>
<name>A0ABP0QTZ2_9DINO</name>
<keyword evidence="1" id="KW-1133">Transmembrane helix</keyword>
<comment type="caution">
    <text evidence="2">The sequence shown here is derived from an EMBL/GenBank/DDBJ whole genome shotgun (WGS) entry which is preliminary data.</text>
</comment>
<keyword evidence="3" id="KW-1185">Reference proteome</keyword>
<feature type="transmembrane region" description="Helical" evidence="1">
    <location>
        <begin position="63"/>
        <end position="81"/>
    </location>
</feature>
<evidence type="ECO:0000256" key="1">
    <source>
        <dbReference type="SAM" id="Phobius"/>
    </source>
</evidence>
<feature type="transmembrane region" description="Helical" evidence="1">
    <location>
        <begin position="173"/>
        <end position="193"/>
    </location>
</feature>
<accession>A0ABP0QTZ2</accession>
<proteinExistence type="predicted"/>
<keyword evidence="1" id="KW-0812">Transmembrane</keyword>
<feature type="transmembrane region" description="Helical" evidence="1">
    <location>
        <begin position="93"/>
        <end position="112"/>
    </location>
</feature>
<gene>
    <name evidence="2" type="ORF">CCMP2556_LOCUS43987</name>
</gene>